<evidence type="ECO:0000259" key="19">
    <source>
        <dbReference type="Pfam" id="PF14701"/>
    </source>
</evidence>
<evidence type="ECO:0000256" key="5">
    <source>
        <dbReference type="ARBA" id="ARBA00012560"/>
    </source>
</evidence>
<evidence type="ECO:0000259" key="17">
    <source>
        <dbReference type="Pfam" id="PF06202"/>
    </source>
</evidence>
<keyword evidence="10" id="KW-0808">Transferase</keyword>
<dbReference type="Gene3D" id="3.20.20.80">
    <property type="entry name" value="Glycosidases"/>
    <property type="match status" value="2"/>
</dbReference>
<protein>
    <recommendedName>
        <fullName evidence="7">Glycogen debranching enzyme</fullName>
        <ecNumber evidence="5">2.4.1.25</ecNumber>
        <ecNumber evidence="6">3.2.1.33</ecNumber>
    </recommendedName>
    <alternativeName>
        <fullName evidence="16">Glycogen debrancher</fullName>
    </alternativeName>
</protein>
<dbReference type="EC" id="2.4.1.25" evidence="5"/>
<evidence type="ECO:0000313" key="22">
    <source>
        <dbReference type="Proteomes" id="UP000184383"/>
    </source>
</evidence>
<comment type="catalytic activity">
    <reaction evidence="1">
        <text>Transfers a segment of a (1-&gt;4)-alpha-D-glucan to a new position in an acceptor, which may be glucose or a (1-&gt;4)-alpha-D-glucan.</text>
        <dbReference type="EC" id="2.4.1.25"/>
    </reaction>
</comment>
<keyword evidence="22" id="KW-1185">Reference proteome</keyword>
<evidence type="ECO:0000256" key="3">
    <source>
        <dbReference type="ARBA" id="ARBA00003530"/>
    </source>
</evidence>
<dbReference type="InterPro" id="IPR008928">
    <property type="entry name" value="6-hairpin_glycosidase_sf"/>
</dbReference>
<evidence type="ECO:0000256" key="10">
    <source>
        <dbReference type="ARBA" id="ARBA00022679"/>
    </source>
</evidence>
<evidence type="ECO:0000256" key="2">
    <source>
        <dbReference type="ARBA" id="ARBA00000927"/>
    </source>
</evidence>
<comment type="catalytic activity">
    <reaction evidence="2">
        <text>Hydrolysis of (1-&gt;6)-alpha-D-glucosidic branch linkages in glycogen phosphorylase limit dextrin.</text>
        <dbReference type="EC" id="3.2.1.33"/>
    </reaction>
</comment>
<evidence type="ECO:0000256" key="8">
    <source>
        <dbReference type="ARBA" id="ARBA00022490"/>
    </source>
</evidence>
<keyword evidence="13" id="KW-0511">Multifunctional enzyme</keyword>
<dbReference type="OrthoDB" id="10248904at2759"/>
<keyword evidence="8" id="KW-0963">Cytoplasm</keyword>
<dbReference type="PANTHER" id="PTHR10569:SF2">
    <property type="entry name" value="GLYCOGEN DEBRANCHING ENZYME"/>
    <property type="match status" value="1"/>
</dbReference>
<dbReference type="Pfam" id="PF06202">
    <property type="entry name" value="GDE_C"/>
    <property type="match status" value="1"/>
</dbReference>
<dbReference type="GO" id="GO:0005737">
    <property type="term" value="C:cytoplasm"/>
    <property type="evidence" value="ECO:0007669"/>
    <property type="project" value="UniProtKB-SubCell"/>
</dbReference>
<dbReference type="RefSeq" id="XP_040693547.1">
    <property type="nucleotide sequence ID" value="XM_040829600.1"/>
</dbReference>
<evidence type="ECO:0000259" key="18">
    <source>
        <dbReference type="Pfam" id="PF14699"/>
    </source>
</evidence>
<dbReference type="FunFam" id="3.20.20.80:FF:000242">
    <property type="entry name" value="Glycogen debranching enzyme Gdb1, putative"/>
    <property type="match status" value="1"/>
</dbReference>
<dbReference type="Gene3D" id="1.50.10.10">
    <property type="match status" value="1"/>
</dbReference>
<evidence type="ECO:0000256" key="14">
    <source>
        <dbReference type="ARBA" id="ARBA00023295"/>
    </source>
</evidence>
<feature type="domain" description="Glycogen debranching enzyme glucanotransferase" evidence="19">
    <location>
        <begin position="134"/>
        <end position="571"/>
    </location>
</feature>
<dbReference type="Pfam" id="PF14699">
    <property type="entry name" value="hGDE_N"/>
    <property type="match status" value="1"/>
</dbReference>
<proteinExistence type="inferred from homology"/>
<dbReference type="EC" id="3.2.1.33" evidence="6"/>
<dbReference type="SUPFAM" id="SSF51445">
    <property type="entry name" value="(Trans)glycosidases"/>
    <property type="match status" value="1"/>
</dbReference>
<evidence type="ECO:0000259" key="20">
    <source>
        <dbReference type="Pfam" id="PF14702"/>
    </source>
</evidence>
<keyword evidence="11" id="KW-0378">Hydrolase</keyword>
<name>A0A1L9RY44_ASPWE</name>
<feature type="domain" description="Glycogen debranching enzyme central" evidence="20">
    <location>
        <begin position="736"/>
        <end position="980"/>
    </location>
</feature>
<dbReference type="GO" id="GO:0004135">
    <property type="term" value="F:amylo-alpha-1,6-glucosidase activity"/>
    <property type="evidence" value="ECO:0007669"/>
    <property type="project" value="UniProtKB-EC"/>
</dbReference>
<dbReference type="GO" id="GO:0004134">
    <property type="term" value="F:4-alpha-glucanotransferase activity"/>
    <property type="evidence" value="ECO:0007669"/>
    <property type="project" value="UniProtKB-EC"/>
</dbReference>
<sequence length="1534" mass="171821">MGSRQVYLLPLKDNGSPDVPGGYVYLPPPTDPVYVLRFIIEGSSSICRGGSLWVNIPEDGMPFNRAVFRSFGLQPDFNKNIQIDIPINSPGSFAFYTTFSPLPDFAVSPVSSPEPTQTPTHYIDVAPRLTLQGKDLPINALSIFSMLSKFMGSYPNDWNKHLNGISQRNYNMVHFTPLMKRGSSNSPYSIFDQLSFDPDSFPRGEADVAEMVSKMEKEYELLSLTDVVWNHTANNSKWLEEHPESGYSVETAPWLEAALELDTALLKFGQDLHSLGLPTEFKSADDLLTVTNEIQTRVMDGLKLWEFYAIDVKGDITQIINQWKASGTIDLNSEPWSQFYLESYDSWTPEEQAIFIHEKAVPTKQVLGRFDRAVDPSIGAAILTALFGPYEDSNVASAEKTLSKIFDDVNVTFYQEYDADVSVIMDQLFNRIKYLRLDGHGPKLGPVTDENPLIESYFTRLPLNDITKKHNPKALALANNGWIWNADAMRDNAGPDSKAYLRREVIVWGDCVKLRYGSGLEDSPFLWNFMTKYTRLMAKYFSGFRIDNCHSTPLPVAEYLLDEARKVRPNLTIFAELFTGSEEADYVFVKRLGINALIREAMQAWSTGELSRLVHRHGGRPIGSFDMDLPSAGSSHAIASANAGEGKQIISHIRPTPVQALFMDCTHDNEMPAQKRDAKDTLPNAALVSMCASAIGSVMGYDEIYPKIVDLVHETRPYLSKFSETEDLQVGPGEGGIGSIKKLLNELHTMMGVDGYDETHVHHDGEFITVHRVHPKTRKGIFLIAHTAYPGCQDSNASLPPTHITGTRAKQIGTWVLSVDADDDTRAETLADKQYLKGLPSRVSELEGITVEEHGNNTIISVLDTFVPGAIALLETWIPGAERSEGLDNYIKQGADEAFSGLSLIDLNFALYRCDAEEKDSSDGQDGVYNIPNYGPLVYAGLQGWWSVLENVIRYNKLGHPLCDHLRQGQWALDYIIGRMEKVAQKEGYVALNKPAMWLQEKFQAVRDLPSFLLPRYFATIVQVAYNAAWKRSIHLLGSNIQHGQEFIHQLAMVSVQQTGYVNSASLWPTKKVPSLAAGLPHFATDWARCWGRDVFISLRGLFLCTGRFDDAKEHILAFASVLKHGMIPNLLSSGKLPRYNSRDSVWFLLQAIQDYTEMVPNGIQLLNEKVPRRFLPYDDTWFPFDDPRAYSKSSTIAEIIQEVVQRHANGLSFQEYNAGSDLDVQMRPEGFQIDVKVDWETGLIFGGSQSNCGTWQDKMGESEKAGNKGVPGTPRDGAAIEITGLVYSTLTWVARLHEAGVYQNQGVDIEGGKSVTFKDWATKIKDNFERCYFVPLNPSDDAQYEVDAKIVNRRGIYKDLYKSGKPYEDYQLRANFPIAMAVSPDLFTPSNALAALATADTALLGPVGIATLDPSDLNYRPYYNNSEDSTDFSTSKGRNYHQGPEWVWQRGYFLRAFLHFDLFRRKTAEERTEAFQQVTRRLEGCKKALRESPWKGLTELSNKNGEHCADSSPTQAWSAGCLLDVYYDASKLS</sequence>
<evidence type="ECO:0000256" key="13">
    <source>
        <dbReference type="ARBA" id="ARBA00023268"/>
    </source>
</evidence>
<dbReference type="InterPro" id="IPR017853">
    <property type="entry name" value="GH"/>
</dbReference>
<evidence type="ECO:0000256" key="16">
    <source>
        <dbReference type="ARBA" id="ARBA00031477"/>
    </source>
</evidence>
<dbReference type="InterPro" id="IPR010401">
    <property type="entry name" value="AGL/Gdb1"/>
</dbReference>
<dbReference type="STRING" id="1073089.A0A1L9RY44"/>
<evidence type="ECO:0000256" key="7">
    <source>
        <dbReference type="ARBA" id="ARBA00020723"/>
    </source>
</evidence>
<dbReference type="InterPro" id="IPR032790">
    <property type="entry name" value="GDE_C"/>
</dbReference>
<comment type="function">
    <text evidence="3">Multifunctional enzyme acting as 1,4-alpha-D-glucan:1,4-alpha-D-glucan 4-alpha-D-glycosyltransferase and amylo-1,6-glucosidase in glycogen degradation.</text>
</comment>
<dbReference type="SUPFAM" id="SSF48208">
    <property type="entry name" value="Six-hairpin glycosidases"/>
    <property type="match status" value="1"/>
</dbReference>
<gene>
    <name evidence="21" type="ORF">ASPWEDRAFT_151359</name>
</gene>
<evidence type="ECO:0000313" key="21">
    <source>
        <dbReference type="EMBL" id="OJJ39871.1"/>
    </source>
</evidence>
<evidence type="ECO:0000256" key="9">
    <source>
        <dbReference type="ARBA" id="ARBA00022676"/>
    </source>
</evidence>
<dbReference type="InterPro" id="IPR012341">
    <property type="entry name" value="6hp_glycosidase-like_sf"/>
</dbReference>
<dbReference type="Pfam" id="PF14701">
    <property type="entry name" value="hDGE_amylase"/>
    <property type="match status" value="1"/>
</dbReference>
<keyword evidence="9" id="KW-0328">Glycosyltransferase</keyword>
<dbReference type="InterPro" id="IPR029436">
    <property type="entry name" value="AGL_euk_N"/>
</dbReference>
<evidence type="ECO:0000256" key="11">
    <source>
        <dbReference type="ARBA" id="ARBA00022801"/>
    </source>
</evidence>
<dbReference type="InterPro" id="IPR006421">
    <property type="entry name" value="Glycogen_debranch_met"/>
</dbReference>
<keyword evidence="12" id="KW-0320">Glycogen biosynthesis</keyword>
<dbReference type="Proteomes" id="UP000184383">
    <property type="component" value="Unassembled WGS sequence"/>
</dbReference>
<dbReference type="EMBL" id="KV878210">
    <property type="protein sequence ID" value="OJJ39871.1"/>
    <property type="molecule type" value="Genomic_DNA"/>
</dbReference>
<dbReference type="CDD" id="cd11327">
    <property type="entry name" value="AmyAc_Glg_debranch_2"/>
    <property type="match status" value="1"/>
</dbReference>
<dbReference type="InterPro" id="IPR032792">
    <property type="entry name" value="AGL_glucanoTrfase"/>
</dbReference>
<reference evidence="22" key="1">
    <citation type="journal article" date="2017" name="Genome Biol.">
        <title>Comparative genomics reveals high biological diversity and specific adaptations in the industrially and medically important fungal genus Aspergillus.</title>
        <authorList>
            <person name="de Vries R.P."/>
            <person name="Riley R."/>
            <person name="Wiebenga A."/>
            <person name="Aguilar-Osorio G."/>
            <person name="Amillis S."/>
            <person name="Uchima C.A."/>
            <person name="Anderluh G."/>
            <person name="Asadollahi M."/>
            <person name="Askin M."/>
            <person name="Barry K."/>
            <person name="Battaglia E."/>
            <person name="Bayram O."/>
            <person name="Benocci T."/>
            <person name="Braus-Stromeyer S.A."/>
            <person name="Caldana C."/>
            <person name="Canovas D."/>
            <person name="Cerqueira G.C."/>
            <person name="Chen F."/>
            <person name="Chen W."/>
            <person name="Choi C."/>
            <person name="Clum A."/>
            <person name="Dos Santos R.A."/>
            <person name="Damasio A.R."/>
            <person name="Diallinas G."/>
            <person name="Emri T."/>
            <person name="Fekete E."/>
            <person name="Flipphi M."/>
            <person name="Freyberg S."/>
            <person name="Gallo A."/>
            <person name="Gournas C."/>
            <person name="Habgood R."/>
            <person name="Hainaut M."/>
            <person name="Harispe M.L."/>
            <person name="Henrissat B."/>
            <person name="Hilden K.S."/>
            <person name="Hope R."/>
            <person name="Hossain A."/>
            <person name="Karabika E."/>
            <person name="Karaffa L."/>
            <person name="Karanyi Z."/>
            <person name="Krasevec N."/>
            <person name="Kuo A."/>
            <person name="Kusch H."/>
            <person name="LaButti K."/>
            <person name="Lagendijk E.L."/>
            <person name="Lapidus A."/>
            <person name="Levasseur A."/>
            <person name="Lindquist E."/>
            <person name="Lipzen A."/>
            <person name="Logrieco A.F."/>
            <person name="MacCabe A."/>
            <person name="Maekelae M.R."/>
            <person name="Malavazi I."/>
            <person name="Melin P."/>
            <person name="Meyer V."/>
            <person name="Mielnichuk N."/>
            <person name="Miskei M."/>
            <person name="Molnar A.P."/>
            <person name="Mule G."/>
            <person name="Ngan C.Y."/>
            <person name="Orejas M."/>
            <person name="Orosz E."/>
            <person name="Ouedraogo J.P."/>
            <person name="Overkamp K.M."/>
            <person name="Park H.-S."/>
            <person name="Perrone G."/>
            <person name="Piumi F."/>
            <person name="Punt P.J."/>
            <person name="Ram A.F."/>
            <person name="Ramon A."/>
            <person name="Rauscher S."/>
            <person name="Record E."/>
            <person name="Riano-Pachon D.M."/>
            <person name="Robert V."/>
            <person name="Roehrig J."/>
            <person name="Ruller R."/>
            <person name="Salamov A."/>
            <person name="Salih N.S."/>
            <person name="Samson R.A."/>
            <person name="Sandor E."/>
            <person name="Sanguinetti M."/>
            <person name="Schuetze T."/>
            <person name="Sepcic K."/>
            <person name="Shelest E."/>
            <person name="Sherlock G."/>
            <person name="Sophianopoulou V."/>
            <person name="Squina F.M."/>
            <person name="Sun H."/>
            <person name="Susca A."/>
            <person name="Todd R.B."/>
            <person name="Tsang A."/>
            <person name="Unkles S.E."/>
            <person name="van de Wiele N."/>
            <person name="van Rossen-Uffink D."/>
            <person name="Oliveira J.V."/>
            <person name="Vesth T.C."/>
            <person name="Visser J."/>
            <person name="Yu J.-H."/>
            <person name="Zhou M."/>
            <person name="Andersen M.R."/>
            <person name="Archer D.B."/>
            <person name="Baker S.E."/>
            <person name="Benoit I."/>
            <person name="Brakhage A.A."/>
            <person name="Braus G.H."/>
            <person name="Fischer R."/>
            <person name="Frisvad J.C."/>
            <person name="Goldman G.H."/>
            <person name="Houbraken J."/>
            <person name="Oakley B."/>
            <person name="Pocsi I."/>
            <person name="Scazzocchio C."/>
            <person name="Seiboth B."/>
            <person name="vanKuyk P.A."/>
            <person name="Wortman J."/>
            <person name="Dyer P.S."/>
            <person name="Grigoriev I.V."/>
        </authorList>
    </citation>
    <scope>NUCLEOTIDE SEQUENCE [LARGE SCALE GENOMIC DNA]</scope>
    <source>
        <strain evidence="22">DTO 134E9</strain>
    </source>
</reference>
<dbReference type="PANTHER" id="PTHR10569">
    <property type="entry name" value="GLYCOGEN DEBRANCHING ENZYME"/>
    <property type="match status" value="1"/>
</dbReference>
<evidence type="ECO:0000256" key="15">
    <source>
        <dbReference type="ARBA" id="ARBA00025780"/>
    </source>
</evidence>
<dbReference type="InterPro" id="IPR032788">
    <property type="entry name" value="AGL_central"/>
</dbReference>
<dbReference type="GeneID" id="63745448"/>
<comment type="subcellular location">
    <subcellularLocation>
        <location evidence="4">Cytoplasm</location>
    </subcellularLocation>
</comment>
<dbReference type="NCBIfam" id="TIGR01531">
    <property type="entry name" value="glyc_debranch"/>
    <property type="match status" value="1"/>
</dbReference>
<dbReference type="FunFam" id="1.50.10.10:FF:000039">
    <property type="entry name" value="Glycogen debranching enzyme Gdb1, putative"/>
    <property type="match status" value="1"/>
</dbReference>
<evidence type="ECO:0000256" key="4">
    <source>
        <dbReference type="ARBA" id="ARBA00004496"/>
    </source>
</evidence>
<evidence type="ECO:0000256" key="1">
    <source>
        <dbReference type="ARBA" id="ARBA00000439"/>
    </source>
</evidence>
<organism evidence="21 22">
    <name type="scientific">Aspergillus wentii DTO 134E9</name>
    <dbReference type="NCBI Taxonomy" id="1073089"/>
    <lineage>
        <taxon>Eukaryota</taxon>
        <taxon>Fungi</taxon>
        <taxon>Dikarya</taxon>
        <taxon>Ascomycota</taxon>
        <taxon>Pezizomycotina</taxon>
        <taxon>Eurotiomycetes</taxon>
        <taxon>Eurotiomycetidae</taxon>
        <taxon>Eurotiales</taxon>
        <taxon>Aspergillaceae</taxon>
        <taxon>Aspergillus</taxon>
        <taxon>Aspergillus subgen. Cremei</taxon>
    </lineage>
</organism>
<keyword evidence="14" id="KW-0326">Glycosidase</keyword>
<comment type="similarity">
    <text evidence="15">Belongs to the glycogen debranching enzyme family.</text>
</comment>
<accession>A0A1L9RY44</accession>
<evidence type="ECO:0000256" key="6">
    <source>
        <dbReference type="ARBA" id="ARBA00012778"/>
    </source>
</evidence>
<feature type="domain" description="Glycogen debranching enzyme C-terminal" evidence="17">
    <location>
        <begin position="1063"/>
        <end position="1524"/>
    </location>
</feature>
<dbReference type="VEuPathDB" id="FungiDB:ASPWEDRAFT_151359"/>
<evidence type="ECO:0000256" key="12">
    <source>
        <dbReference type="ARBA" id="ARBA00023056"/>
    </source>
</evidence>
<dbReference type="FunFam" id="3.20.20.80:FF:000333">
    <property type="entry name" value="Glycogen debranching enzyme Gdb1, putative (AFU_orthologue AFUA_1G02140)"/>
    <property type="match status" value="1"/>
</dbReference>
<dbReference type="GO" id="GO:0005980">
    <property type="term" value="P:glycogen catabolic process"/>
    <property type="evidence" value="ECO:0007669"/>
    <property type="project" value="InterPro"/>
</dbReference>
<feature type="domain" description="Eukaryotic glycogen debranching enzyme N-terminal" evidence="18">
    <location>
        <begin position="36"/>
        <end position="132"/>
    </location>
</feature>
<dbReference type="GO" id="GO:0005978">
    <property type="term" value="P:glycogen biosynthetic process"/>
    <property type="evidence" value="ECO:0007669"/>
    <property type="project" value="UniProtKB-KW"/>
</dbReference>
<dbReference type="Pfam" id="PF14702">
    <property type="entry name" value="hGDE_central"/>
    <property type="match status" value="1"/>
</dbReference>